<dbReference type="GeneID" id="26905879"/>
<name>A0A0M9FZH5_LEPPY</name>
<dbReference type="OMA" id="HTAGNVR"/>
<evidence type="ECO:0000256" key="3">
    <source>
        <dbReference type="SAM" id="MobiDB-lite"/>
    </source>
</evidence>
<dbReference type="EMBL" id="LGTL01000011">
    <property type="protein sequence ID" value="KPA79056.1"/>
    <property type="molecule type" value="Genomic_DNA"/>
</dbReference>
<evidence type="ECO:0000256" key="2">
    <source>
        <dbReference type="ARBA" id="ARBA00022737"/>
    </source>
</evidence>
<dbReference type="SMART" id="SM00364">
    <property type="entry name" value="LRR_BAC"/>
    <property type="match status" value="6"/>
</dbReference>
<dbReference type="Pfam" id="PF12799">
    <property type="entry name" value="LRR_4"/>
    <property type="match status" value="1"/>
</dbReference>
<gene>
    <name evidence="4" type="ORF">ABB37_05589</name>
</gene>
<evidence type="ECO:0000313" key="5">
    <source>
        <dbReference type="Proteomes" id="UP000037923"/>
    </source>
</evidence>
<dbReference type="InterPro" id="IPR001611">
    <property type="entry name" value="Leu-rich_rpt"/>
</dbReference>
<protein>
    <recommendedName>
        <fullName evidence="6">Protein phosphatase 1 regulatory subunit 7</fullName>
    </recommendedName>
</protein>
<evidence type="ECO:0000313" key="4">
    <source>
        <dbReference type="EMBL" id="KPA79056.1"/>
    </source>
</evidence>
<dbReference type="PANTHER" id="PTHR46652:SF3">
    <property type="entry name" value="LEUCINE-RICH REPEAT-CONTAINING PROTEIN 9"/>
    <property type="match status" value="1"/>
</dbReference>
<dbReference type="SMART" id="SM00369">
    <property type="entry name" value="LRR_TYP"/>
    <property type="match status" value="14"/>
</dbReference>
<dbReference type="Pfam" id="PF13855">
    <property type="entry name" value="LRR_8"/>
    <property type="match status" value="1"/>
</dbReference>
<organism evidence="4 5">
    <name type="scientific">Leptomonas pyrrhocoris</name>
    <name type="common">Firebug parasite</name>
    <dbReference type="NCBI Taxonomy" id="157538"/>
    <lineage>
        <taxon>Eukaryota</taxon>
        <taxon>Discoba</taxon>
        <taxon>Euglenozoa</taxon>
        <taxon>Kinetoplastea</taxon>
        <taxon>Metakinetoplastina</taxon>
        <taxon>Trypanosomatida</taxon>
        <taxon>Trypanosomatidae</taxon>
        <taxon>Leishmaniinae</taxon>
        <taxon>Leptomonas</taxon>
    </lineage>
</organism>
<dbReference type="Gene3D" id="3.80.10.10">
    <property type="entry name" value="Ribonuclease Inhibitor"/>
    <property type="match status" value="8"/>
</dbReference>
<evidence type="ECO:0000256" key="1">
    <source>
        <dbReference type="ARBA" id="ARBA00022614"/>
    </source>
</evidence>
<feature type="compositionally biased region" description="Low complexity" evidence="3">
    <location>
        <begin position="12"/>
        <end position="23"/>
    </location>
</feature>
<dbReference type="PANTHER" id="PTHR46652">
    <property type="entry name" value="LEUCINE-RICH REPEAT AND IQ DOMAIN-CONTAINING PROTEIN 1-RELATED"/>
    <property type="match status" value="1"/>
</dbReference>
<dbReference type="SUPFAM" id="SSF52058">
    <property type="entry name" value="L domain-like"/>
    <property type="match status" value="3"/>
</dbReference>
<dbReference type="RefSeq" id="XP_015657495.1">
    <property type="nucleotide sequence ID" value="XM_015803670.1"/>
</dbReference>
<keyword evidence="5" id="KW-1185">Reference proteome</keyword>
<feature type="compositionally biased region" description="Gly residues" evidence="3">
    <location>
        <begin position="1840"/>
        <end position="1849"/>
    </location>
</feature>
<dbReference type="PROSITE" id="PS51450">
    <property type="entry name" value="LRR"/>
    <property type="match status" value="7"/>
</dbReference>
<dbReference type="VEuPathDB" id="TriTrypDB:LpyrH10_11_0540"/>
<proteinExistence type="predicted"/>
<keyword evidence="1" id="KW-0433">Leucine-rich repeat</keyword>
<keyword evidence="2" id="KW-0677">Repeat</keyword>
<dbReference type="SMART" id="SM00365">
    <property type="entry name" value="LRR_SD22"/>
    <property type="match status" value="10"/>
</dbReference>
<dbReference type="InterPro" id="IPR025875">
    <property type="entry name" value="Leu-rich_rpt_4"/>
</dbReference>
<sequence length="1864" mass="198703">MSSHTTSLVGRSPDSSSPASGAPQPTPPPAPSSSFSPAHLEQLRQQLSSGLQSHPELHDLLGLCAESNDWTAEEARQRPDSIVTLELFLLQVHRLPLLAYFPNLVTIKLMNIGLESMADLAPLTHVEELWLSDNNIRAIEGLGKMAKLRRLFLQGNCITSMEGLPPLRHLRELWLARNQLQSLTHLTPLRKLRTLYVADNPIQYLTGAFSEDMTRLHEVNLSGCRIADVAQLCYLQQLPCLRSVWLADSLFGENPICRLSNYTTLALAMLDSLDSLDGTYVTAEQRSLVENILKKKKLYYEMRVQMLETHLVLLARHAESCAMRETAQNADALAQLHACLQPIDTELLERHLYRGSDRSVGSLFHGGCSTCSTNTDGQSPSSSTAAAAATPGVAVESAQLESLRLQLARAVGTCEIQEQKILLRLAHATTAASIEAQLLKERLAVELHTAGNVRLEPVKASHEFFTSVAELMQERFNRELFEQEFSITGVTVKGVRRIINRGLRLRFDNRVKELHADLANPRHRSRFVGLFGVVPASQADQCACLQHALLCGAAAADDGALAAASIASSLDGKSSAARCASYTPAPADEGVPLTDSLFYADEARLRALSCGLDGGVGGGGAEGRANAAGASASFSLSQVYSDNGGGVVCHGQLVLYRTYLYKAVSALGTASSGAASGNCSGQVSPSFVQKAGRVLRKDYGTGITAAYRVLPSGTAGYGNLEKPTDAPHTATPSYVWYCFDRELVLADCVVDYYYTVSAAAPTHASSASASFLASSFLSASGAAPTQLDYSAATALLCDVCFPCRVGVPSGNAGTNKEKDKDKDKDKGAAATADVSRDVRDDLLSCATPLLMFLHWCGGLPSEPRHNSGGNDNGNNTNNGSSVTSTGASNGHPRKHKARSMEVGNGGNTLKIVAVKETAEAIAAVTSVLGEALTSQLLGTTSRNTCHSGTKDDIMNALNNADAAPRPLQARDVENYAARMRAAAGGKGVLTLCVLRGLDLSAVLKDFTSPLLASVTTLDLSQNSLVEFSWFAVAKEAPQLQKLNLRRNRLASFHLDGSRLPDLRTLDLSDNLLVNVGDLRAIRAAAPALEELEVRGNPFMAAQHRQDAEAQLWLYIAPPTSFSLAVSSTVALVKLNQHPIGTYPGTLAVQRYRRACIVAGAPHASPRTVRVVTYLTQRAKEISGLAGSAAAAAFFSVDGVSVPERYVSAIVAQLEQWEAADALNESLAKTLPAPHAESTAAPTTTHLGDDAAAATTRCLNECRDLCWSYGLLDSVGGLTSLLPNLCRVVLRGHALTNIDPVLQLSRLESLNVAENQLTALPCFAGLKSLRELVVDFNNLTTLPAQIGPLPALRVLSAARNQISHVDPSIFLDGGSADTPGSGSGVAPTVPQLEVLHLSHNSIADMNVVYALREITSLLIFSVMGNPCTLPDATRAHRPKTDPKAAGDDTRQYLIHVFPQLKVLDGGPISATEGVKAREIYAGKISADLLIEKSHSQPDAWAAVRHLNLAHCTLTATNLLEPFVGLEVLQLQHNLISCVSGFTTLTRLKALDLSHNRLGAAAWRNMDHASTPATATTSSSPHPQATAHLALGEALAPLQLLESLSVESNQLTDFSVLKLRLPRLKFLNARGNDLQILQRGLEHLPDLRELLLDQNKLRALAPDCLAGNKKLSILSAENNALKTLEGLRGCARLEQLRLGANRLADLNGALGDTQACPLKALVLIGNPVARKSNYRLSIIAYFAQLVELDRRPITPEEREKAATARVAEYVAPPNVVIDMDFLAVAAAAAAGAGAPNGGVSLPMNVGVNGNVFPGVVAGVGSSGLPSRNRLLNSSAAIAAGTRRGGGAGGSGPDRFNVNPRSRPYRR</sequence>
<dbReference type="InterPro" id="IPR050836">
    <property type="entry name" value="SDS22/Internalin_LRR"/>
</dbReference>
<comment type="caution">
    <text evidence="4">The sequence shown here is derived from an EMBL/GenBank/DDBJ whole genome shotgun (WGS) entry which is preliminary data.</text>
</comment>
<feature type="region of interest" description="Disordered" evidence="3">
    <location>
        <begin position="1"/>
        <end position="39"/>
    </location>
</feature>
<dbReference type="InterPro" id="IPR032675">
    <property type="entry name" value="LRR_dom_sf"/>
</dbReference>
<dbReference type="OrthoDB" id="1517790at2759"/>
<accession>A0A0M9FZH5</accession>
<feature type="compositionally biased region" description="Basic and acidic residues" evidence="3">
    <location>
        <begin position="815"/>
        <end position="827"/>
    </location>
</feature>
<reference evidence="4 5" key="1">
    <citation type="submission" date="2015-07" db="EMBL/GenBank/DDBJ databases">
        <title>High-quality genome of monoxenous trypanosomatid Leptomonas pyrrhocoris.</title>
        <authorList>
            <person name="Flegontov P."/>
            <person name="Butenko A."/>
            <person name="Firsov S."/>
            <person name="Vlcek C."/>
            <person name="Logacheva M.D."/>
            <person name="Field M."/>
            <person name="Filatov D."/>
            <person name="Flegontova O."/>
            <person name="Gerasimov E."/>
            <person name="Jackson A.P."/>
            <person name="Kelly S."/>
            <person name="Opperdoes F."/>
            <person name="O'Reilly A."/>
            <person name="Votypka J."/>
            <person name="Yurchenko V."/>
            <person name="Lukes J."/>
        </authorList>
    </citation>
    <scope>NUCLEOTIDE SEQUENCE [LARGE SCALE GENOMIC DNA]</scope>
    <source>
        <strain evidence="4">H10</strain>
    </source>
</reference>
<feature type="compositionally biased region" description="Low complexity" evidence="3">
    <location>
        <begin position="866"/>
        <end position="890"/>
    </location>
</feature>
<feature type="region of interest" description="Disordered" evidence="3">
    <location>
        <begin position="1838"/>
        <end position="1864"/>
    </location>
</feature>
<evidence type="ECO:0008006" key="6">
    <source>
        <dbReference type="Google" id="ProtNLM"/>
    </source>
</evidence>
<dbReference type="SUPFAM" id="SSF52075">
    <property type="entry name" value="Outer arm dynein light chain 1"/>
    <property type="match status" value="1"/>
</dbReference>
<dbReference type="InterPro" id="IPR003591">
    <property type="entry name" value="Leu-rich_rpt_typical-subtyp"/>
</dbReference>
<dbReference type="Proteomes" id="UP000037923">
    <property type="component" value="Unassembled WGS sequence"/>
</dbReference>
<feature type="region of interest" description="Disordered" evidence="3">
    <location>
        <begin position="811"/>
        <end position="831"/>
    </location>
</feature>
<feature type="region of interest" description="Disordered" evidence="3">
    <location>
        <begin position="864"/>
        <end position="903"/>
    </location>
</feature>